<sequence>MTQLIKNSNINKNSLIRILIKFQFNYFVFFKASQPPLNTIMTLTLKLNMLIKTII</sequence>
<proteinExistence type="predicted"/>
<dbReference type="AlphaFoldDB" id="A9MGR3"/>
<gene>
    <name evidence="1" type="ordered locus">SARI_00227</name>
</gene>
<reference evidence="1 2" key="1">
    <citation type="submission" date="2007-11" db="EMBL/GenBank/DDBJ databases">
        <authorList>
            <consortium name="The Salmonella enterica serovar Arizonae Genome Sequencing Project"/>
            <person name="McClelland M."/>
            <person name="Sanderson E.K."/>
            <person name="Porwollik S."/>
            <person name="Spieth J."/>
            <person name="Clifton W.S."/>
            <person name="Fulton R."/>
            <person name="Chunyan W."/>
            <person name="Wollam A."/>
            <person name="Shah N."/>
            <person name="Pepin K."/>
            <person name="Bhonagiri V."/>
            <person name="Nash W."/>
            <person name="Johnson M."/>
            <person name="Thiruvilangam P."/>
            <person name="Wilson R."/>
        </authorList>
    </citation>
    <scope>NUCLEOTIDE SEQUENCE [LARGE SCALE GENOMIC DNA]</scope>
    <source>
        <strain evidence="2">ATCC BAA-731 / CDC346-86 / RSK2980</strain>
    </source>
</reference>
<dbReference type="Proteomes" id="UP000002084">
    <property type="component" value="Chromosome"/>
</dbReference>
<evidence type="ECO:0000313" key="1">
    <source>
        <dbReference type="EMBL" id="ABX20174.1"/>
    </source>
</evidence>
<accession>A9MGR3</accession>
<keyword evidence="2" id="KW-1185">Reference proteome</keyword>
<evidence type="ECO:0000313" key="2">
    <source>
        <dbReference type="Proteomes" id="UP000002084"/>
    </source>
</evidence>
<organism evidence="1 2">
    <name type="scientific">Salmonella arizonae (strain ATCC BAA-731 / CDC346-86 / RSK2980)</name>
    <dbReference type="NCBI Taxonomy" id="41514"/>
    <lineage>
        <taxon>Bacteria</taxon>
        <taxon>Pseudomonadati</taxon>
        <taxon>Pseudomonadota</taxon>
        <taxon>Gammaproteobacteria</taxon>
        <taxon>Enterobacterales</taxon>
        <taxon>Enterobacteriaceae</taxon>
        <taxon>Salmonella</taxon>
    </lineage>
</organism>
<name>A9MGR3_SALAR</name>
<dbReference type="KEGG" id="ses:SARI_00227"/>
<dbReference type="EMBL" id="CP000880">
    <property type="protein sequence ID" value="ABX20174.1"/>
    <property type="molecule type" value="Genomic_DNA"/>
</dbReference>
<dbReference type="HOGENOM" id="CLU_3029758_0_0_6"/>
<dbReference type="STRING" id="41514.SARI_00227"/>
<protein>
    <submittedName>
        <fullName evidence="1">Uncharacterized protein</fullName>
    </submittedName>
</protein>